<dbReference type="AlphaFoldDB" id="A0A4Y2V9Q7"/>
<proteinExistence type="predicted"/>
<organism evidence="2 3">
    <name type="scientific">Araneus ventricosus</name>
    <name type="common">Orbweaver spider</name>
    <name type="synonym">Epeira ventricosa</name>
    <dbReference type="NCBI Taxonomy" id="182803"/>
    <lineage>
        <taxon>Eukaryota</taxon>
        <taxon>Metazoa</taxon>
        <taxon>Ecdysozoa</taxon>
        <taxon>Arthropoda</taxon>
        <taxon>Chelicerata</taxon>
        <taxon>Arachnida</taxon>
        <taxon>Araneae</taxon>
        <taxon>Araneomorphae</taxon>
        <taxon>Entelegynae</taxon>
        <taxon>Araneoidea</taxon>
        <taxon>Araneidae</taxon>
        <taxon>Araneus</taxon>
    </lineage>
</organism>
<protein>
    <submittedName>
        <fullName evidence="2">Uncharacterized protein</fullName>
    </submittedName>
</protein>
<accession>A0A4Y2V9Q7</accession>
<reference evidence="2 3" key="1">
    <citation type="journal article" date="2019" name="Sci. Rep.">
        <title>Orb-weaving spider Araneus ventricosus genome elucidates the spidroin gene catalogue.</title>
        <authorList>
            <person name="Kono N."/>
            <person name="Nakamura H."/>
            <person name="Ohtoshi R."/>
            <person name="Moran D.A.P."/>
            <person name="Shinohara A."/>
            <person name="Yoshida Y."/>
            <person name="Fujiwara M."/>
            <person name="Mori M."/>
            <person name="Tomita M."/>
            <person name="Arakawa K."/>
        </authorList>
    </citation>
    <scope>NUCLEOTIDE SEQUENCE [LARGE SCALE GENOMIC DNA]</scope>
</reference>
<dbReference type="EMBL" id="BGPR01044534">
    <property type="protein sequence ID" value="GBO21311.1"/>
    <property type="molecule type" value="Genomic_DNA"/>
</dbReference>
<evidence type="ECO:0000313" key="2">
    <source>
        <dbReference type="EMBL" id="GBO21311.1"/>
    </source>
</evidence>
<keyword evidence="3" id="KW-1185">Reference proteome</keyword>
<evidence type="ECO:0000313" key="3">
    <source>
        <dbReference type="Proteomes" id="UP000499080"/>
    </source>
</evidence>
<comment type="caution">
    <text evidence="2">The sequence shown here is derived from an EMBL/GenBank/DDBJ whole genome shotgun (WGS) entry which is preliminary data.</text>
</comment>
<name>A0A4Y2V9Q7_ARAVE</name>
<evidence type="ECO:0000256" key="1">
    <source>
        <dbReference type="SAM" id="MobiDB-lite"/>
    </source>
</evidence>
<feature type="non-terminal residue" evidence="2">
    <location>
        <position position="58"/>
    </location>
</feature>
<feature type="region of interest" description="Disordered" evidence="1">
    <location>
        <begin position="1"/>
        <end position="58"/>
    </location>
</feature>
<gene>
    <name evidence="2" type="ORF">AVEN_236169_1</name>
</gene>
<sequence>MQHAVLHADCGHARRPRHVDGAPAQAPPPSHDARLLLIAPHPLPAPPQVPQEAPQRQE</sequence>
<dbReference type="Proteomes" id="UP000499080">
    <property type="component" value="Unassembled WGS sequence"/>
</dbReference>